<evidence type="ECO:0000313" key="1">
    <source>
        <dbReference type="EMBL" id="SVB21990.1"/>
    </source>
</evidence>
<accession>A0A382C7F3</accession>
<sequence length="48" mass="5576">MLRVTKIKTVFDGTVLRFDSIDFNMVLQGYDVPLMVLFQSLEKKSMYG</sequence>
<protein>
    <submittedName>
        <fullName evidence="1">Uncharacterized protein</fullName>
    </submittedName>
</protein>
<dbReference type="EMBL" id="UINC01033157">
    <property type="protein sequence ID" value="SVB21990.1"/>
    <property type="molecule type" value="Genomic_DNA"/>
</dbReference>
<dbReference type="AlphaFoldDB" id="A0A382C7F3"/>
<organism evidence="1">
    <name type="scientific">marine metagenome</name>
    <dbReference type="NCBI Taxonomy" id="408172"/>
    <lineage>
        <taxon>unclassified sequences</taxon>
        <taxon>metagenomes</taxon>
        <taxon>ecological metagenomes</taxon>
    </lineage>
</organism>
<name>A0A382C7F3_9ZZZZ</name>
<proteinExistence type="predicted"/>
<gene>
    <name evidence="1" type="ORF">METZ01_LOCUS174844</name>
</gene>
<reference evidence="1" key="1">
    <citation type="submission" date="2018-05" db="EMBL/GenBank/DDBJ databases">
        <authorList>
            <person name="Lanie J.A."/>
            <person name="Ng W.-L."/>
            <person name="Kazmierczak K.M."/>
            <person name="Andrzejewski T.M."/>
            <person name="Davidsen T.M."/>
            <person name="Wayne K.J."/>
            <person name="Tettelin H."/>
            <person name="Glass J.I."/>
            <person name="Rusch D."/>
            <person name="Podicherti R."/>
            <person name="Tsui H.-C.T."/>
            <person name="Winkler M.E."/>
        </authorList>
    </citation>
    <scope>NUCLEOTIDE SEQUENCE</scope>
</reference>